<feature type="transmembrane region" description="Helical" evidence="7">
    <location>
        <begin position="205"/>
        <end position="227"/>
    </location>
</feature>
<dbReference type="AlphaFoldDB" id="A0A1V8TSR1"/>
<evidence type="ECO:0000256" key="4">
    <source>
        <dbReference type="ARBA" id="ARBA00022989"/>
    </source>
</evidence>
<dbReference type="InterPro" id="IPR002293">
    <property type="entry name" value="AA/rel_permease1"/>
</dbReference>
<feature type="transmembrane region" description="Helical" evidence="7">
    <location>
        <begin position="247"/>
        <end position="272"/>
    </location>
</feature>
<dbReference type="Proteomes" id="UP000192596">
    <property type="component" value="Unassembled WGS sequence"/>
</dbReference>
<feature type="transmembrane region" description="Helical" evidence="7">
    <location>
        <begin position="490"/>
        <end position="512"/>
    </location>
</feature>
<dbReference type="STRING" id="1507870.A0A1V8TSR1"/>
<feature type="transmembrane region" description="Helical" evidence="7">
    <location>
        <begin position="419"/>
        <end position="441"/>
    </location>
</feature>
<dbReference type="PIRSF" id="PIRSF006060">
    <property type="entry name" value="AA_transporter"/>
    <property type="match status" value="1"/>
</dbReference>
<feature type="transmembrane region" description="Helical" evidence="7">
    <location>
        <begin position="85"/>
        <end position="105"/>
    </location>
</feature>
<organism evidence="8 9">
    <name type="scientific">Cryoendolithus antarcticus</name>
    <dbReference type="NCBI Taxonomy" id="1507870"/>
    <lineage>
        <taxon>Eukaryota</taxon>
        <taxon>Fungi</taxon>
        <taxon>Dikarya</taxon>
        <taxon>Ascomycota</taxon>
        <taxon>Pezizomycotina</taxon>
        <taxon>Dothideomycetes</taxon>
        <taxon>Dothideomycetidae</taxon>
        <taxon>Cladosporiales</taxon>
        <taxon>Cladosporiaceae</taxon>
        <taxon>Cryoendolithus</taxon>
    </lineage>
</organism>
<feature type="transmembrane region" description="Helical" evidence="7">
    <location>
        <begin position="462"/>
        <end position="484"/>
    </location>
</feature>
<gene>
    <name evidence="8" type="ORF">B0A48_01272</name>
</gene>
<keyword evidence="3 7" id="KW-0812">Transmembrane</keyword>
<comment type="caution">
    <text evidence="8">The sequence shown here is derived from an EMBL/GenBank/DDBJ whole genome shotgun (WGS) entry which is preliminary data.</text>
</comment>
<feature type="region of interest" description="Disordered" evidence="6">
    <location>
        <begin position="1"/>
        <end position="44"/>
    </location>
</feature>
<proteinExistence type="predicted"/>
<feature type="transmembrane region" description="Helical" evidence="7">
    <location>
        <begin position="179"/>
        <end position="198"/>
    </location>
</feature>
<keyword evidence="9" id="KW-1185">Reference proteome</keyword>
<sequence length="529" mass="57517">MDDYGDKKSPGDAVIQADHNRDFAPESEVTRHGQEHDARDMRRLGRKQEVKRRFRFFSIVGYMVILASTWEGALVSTIFSLPNGGTAGTIWMTLIASLGMLTSTLSMAEMASISPTAGGQYHWVSEFAPPKLQKPLSYAVGWMAALGWQTAMPAVAYTAAIQVIALIATVDADYVIQGWHGALLTIAFVTFAILFNMFAINKLPLIEGLVVIIHLFGFFAFVVVLWVTGPRTPGSVTFTTFADEYGWGSPGLAMLVSIVGPAAALIGADAAVHLAEELQDASYVLPRAMITSALINYATAFVTVISLVSAIGPNLEEVLATSTGQPWVEIVRLATGSQTATIVLVVLVCFQYTFTSINPVTTSSRQLWALARDKGIPFHHFLSKVDSRNNVPQNAVIVTLCTTIIVSLIIIGSSIAFNIILSICNVSLIASYLICIATFLAKRVRSKGDLPARKFSLGRFGLPLNIAALAWLSLLLVFLLFPAAPHPEPAGMNWACLMFGVVILFAFGWYAVRARHEYDGPVEYMREDM</sequence>
<evidence type="ECO:0000256" key="3">
    <source>
        <dbReference type="ARBA" id="ARBA00022692"/>
    </source>
</evidence>
<keyword evidence="4 7" id="KW-1133">Transmembrane helix</keyword>
<comment type="subcellular location">
    <subcellularLocation>
        <location evidence="1">Membrane</location>
        <topology evidence="1">Multi-pass membrane protein</topology>
    </subcellularLocation>
</comment>
<feature type="transmembrane region" description="Helical" evidence="7">
    <location>
        <begin position="293"/>
        <end position="313"/>
    </location>
</feature>
<name>A0A1V8TSR1_9PEZI</name>
<dbReference type="InParanoid" id="A0A1V8TSR1"/>
<feature type="transmembrane region" description="Helical" evidence="7">
    <location>
        <begin position="394"/>
        <end position="413"/>
    </location>
</feature>
<evidence type="ECO:0000256" key="6">
    <source>
        <dbReference type="SAM" id="MobiDB-lite"/>
    </source>
</evidence>
<accession>A0A1V8TSR1</accession>
<dbReference type="GO" id="GO:0022857">
    <property type="term" value="F:transmembrane transporter activity"/>
    <property type="evidence" value="ECO:0007669"/>
    <property type="project" value="InterPro"/>
</dbReference>
<dbReference type="PANTHER" id="PTHR45649:SF2">
    <property type="entry name" value="ACID PERMEASE, PUTATIVE-RELATED"/>
    <property type="match status" value="1"/>
</dbReference>
<feature type="transmembrane region" description="Helical" evidence="7">
    <location>
        <begin position="333"/>
        <end position="354"/>
    </location>
</feature>
<feature type="transmembrane region" description="Helical" evidence="7">
    <location>
        <begin position="140"/>
        <end position="167"/>
    </location>
</feature>
<feature type="transmembrane region" description="Helical" evidence="7">
    <location>
        <begin position="56"/>
        <end position="79"/>
    </location>
</feature>
<feature type="compositionally biased region" description="Basic and acidic residues" evidence="6">
    <location>
        <begin position="18"/>
        <end position="44"/>
    </location>
</feature>
<keyword evidence="5 7" id="KW-0472">Membrane</keyword>
<evidence type="ECO:0000256" key="7">
    <source>
        <dbReference type="SAM" id="Phobius"/>
    </source>
</evidence>
<dbReference type="PANTHER" id="PTHR45649">
    <property type="entry name" value="AMINO-ACID PERMEASE BAT1"/>
    <property type="match status" value="1"/>
</dbReference>
<protein>
    <recommendedName>
        <fullName evidence="10">Amino acid permease/ SLC12A domain-containing protein</fullName>
    </recommendedName>
</protein>
<dbReference type="OrthoDB" id="3257095at2759"/>
<dbReference type="Gene3D" id="1.20.1740.10">
    <property type="entry name" value="Amino acid/polyamine transporter I"/>
    <property type="match status" value="1"/>
</dbReference>
<evidence type="ECO:0000256" key="5">
    <source>
        <dbReference type="ARBA" id="ARBA00023136"/>
    </source>
</evidence>
<evidence type="ECO:0000256" key="1">
    <source>
        <dbReference type="ARBA" id="ARBA00004141"/>
    </source>
</evidence>
<dbReference type="EMBL" id="NAJO01000002">
    <property type="protein sequence ID" value="OQO14396.1"/>
    <property type="molecule type" value="Genomic_DNA"/>
</dbReference>
<evidence type="ECO:0000313" key="8">
    <source>
        <dbReference type="EMBL" id="OQO14396.1"/>
    </source>
</evidence>
<keyword evidence="2" id="KW-0813">Transport</keyword>
<evidence type="ECO:0000313" key="9">
    <source>
        <dbReference type="Proteomes" id="UP000192596"/>
    </source>
</evidence>
<reference evidence="9" key="1">
    <citation type="submission" date="2017-03" db="EMBL/GenBank/DDBJ databases">
        <title>Genomes of endolithic fungi from Antarctica.</title>
        <authorList>
            <person name="Coleine C."/>
            <person name="Masonjones S."/>
            <person name="Stajich J.E."/>
        </authorList>
    </citation>
    <scope>NUCLEOTIDE SEQUENCE [LARGE SCALE GENOMIC DNA]</scope>
    <source>
        <strain evidence="9">CCFEE 5527</strain>
    </source>
</reference>
<evidence type="ECO:0000256" key="2">
    <source>
        <dbReference type="ARBA" id="ARBA00022448"/>
    </source>
</evidence>
<feature type="compositionally biased region" description="Basic and acidic residues" evidence="6">
    <location>
        <begin position="1"/>
        <end position="10"/>
    </location>
</feature>
<evidence type="ECO:0008006" key="10">
    <source>
        <dbReference type="Google" id="ProtNLM"/>
    </source>
</evidence>
<dbReference type="GO" id="GO:0016020">
    <property type="term" value="C:membrane"/>
    <property type="evidence" value="ECO:0007669"/>
    <property type="project" value="UniProtKB-SubCell"/>
</dbReference>
<dbReference type="Pfam" id="PF13520">
    <property type="entry name" value="AA_permease_2"/>
    <property type="match status" value="1"/>
</dbReference>